<dbReference type="AlphaFoldDB" id="A0A0A7V341"/>
<gene>
    <name evidence="1" type="ORF">OY14_04120</name>
</gene>
<dbReference type="Proteomes" id="UP000030940">
    <property type="component" value="Chromosome"/>
</dbReference>
<organism evidence="1 2">
    <name type="scientific">Borreliella chilensis</name>
    <dbReference type="NCBI Taxonomy" id="1245910"/>
    <lineage>
        <taxon>Bacteria</taxon>
        <taxon>Pseudomonadati</taxon>
        <taxon>Spirochaetota</taxon>
        <taxon>Spirochaetia</taxon>
        <taxon>Spirochaetales</taxon>
        <taxon>Borreliaceae</taxon>
        <taxon>Borreliella</taxon>
    </lineage>
</organism>
<dbReference type="HOGENOM" id="CLU_2068564_0_0_12"/>
<name>A0A0A7V341_9SPIR</name>
<dbReference type="KEGG" id="bchi:OY14_04120"/>
<proteinExistence type="predicted"/>
<evidence type="ECO:0008006" key="3">
    <source>
        <dbReference type="Google" id="ProtNLM"/>
    </source>
</evidence>
<dbReference type="STRING" id="1245910.OY14_04120"/>
<dbReference type="EMBL" id="CP009910">
    <property type="protein sequence ID" value="AJA90597.1"/>
    <property type="molecule type" value="Genomic_DNA"/>
</dbReference>
<protein>
    <recommendedName>
        <fullName evidence="3">Lipoprotein</fullName>
    </recommendedName>
</protein>
<keyword evidence="2" id="KW-1185">Reference proteome</keyword>
<accession>A0A0A7V341</accession>
<sequence length="123" mass="14317">MNTKILYLLSLILLACNKNNKIPLIQKLNLPQSSILGFNNKMGIIIKDYAFLSKSTKKNSELDYDYVILLRKDEVVKIEKTLEKTKRYGIEGHWILVNYKGIKSYIFSKDINIINNLIIEHTK</sequence>
<evidence type="ECO:0000313" key="2">
    <source>
        <dbReference type="Proteomes" id="UP000030940"/>
    </source>
</evidence>
<evidence type="ECO:0000313" key="1">
    <source>
        <dbReference type="EMBL" id="AJA90597.1"/>
    </source>
</evidence>
<dbReference type="PROSITE" id="PS51257">
    <property type="entry name" value="PROKAR_LIPOPROTEIN"/>
    <property type="match status" value="1"/>
</dbReference>
<reference evidence="1 2" key="1">
    <citation type="journal article" date="2015" name="Genome Announc.">
        <title>Genome Sequence of Borrelia chilensis VA1, a South American Member of the Lyme Borreliosis Group.</title>
        <authorList>
            <person name="Huang W."/>
            <person name="Ojaimi C."/>
            <person name="Fallon J.T."/>
            <person name="Travisany D."/>
            <person name="Maass A."/>
            <person name="Ivanova L."/>
            <person name="Tomova A."/>
            <person name="Gonzalez-Acuna D."/>
            <person name="Godfrey H.P."/>
            <person name="Cabello F.C."/>
        </authorList>
    </citation>
    <scope>NUCLEOTIDE SEQUENCE [LARGE SCALE GENOMIC DNA]</scope>
    <source>
        <strain evidence="1 2">VA1</strain>
    </source>
</reference>